<sequence length="437" mass="49809">MEAPVVNVGIMREKAVSFVFHGEYVHTETGQFLTGEQRVLFVGGNIVFNGKLYKELFFEPASPASSFELKAVTIGRNFHWQRQEDQCFKGAFNLVTCKDSIVVINQIDVEEYLTSVISSEMSAGASKELLKAHAVISRSWLLAQVEKNFRLAGKEEKQQSYYRDNEQLIRWYDREDHEIFDVCADDHCQRYQGITRASTPIVQKVVHETRGEILTDGEMICDARFSKCCGGVTEQFEHCWEPVPHSYLAALRDSRDTTFPDLTKEEEAEKWIRSAPEAFCNTSDKEILSQVLNNYDQETTDFYRWKVSYTQEELAELVHRKSGIDFGQILDLIPVSRGTSGRIDLLKIVGTHRSFTIGKELEIRRTLSETHLYSSAFVVDKEDIRLDIPGRFVLTGAGWGHGVGLCQIGAAMMSAQGYDYRQILSHYFPGASIEKRY</sequence>
<dbReference type="GO" id="GO:0030435">
    <property type="term" value="P:sporulation resulting in formation of a cellular spore"/>
    <property type="evidence" value="ECO:0007669"/>
    <property type="project" value="InterPro"/>
</dbReference>
<dbReference type="Proteomes" id="UP000256321">
    <property type="component" value="Unassembled WGS sequence"/>
</dbReference>
<name>A0A3D8HHC2_9BACT</name>
<dbReference type="NCBIfam" id="TIGR02669">
    <property type="entry name" value="SpoIID_LytB"/>
    <property type="match status" value="1"/>
</dbReference>
<proteinExistence type="predicted"/>
<dbReference type="InterPro" id="IPR013486">
    <property type="entry name" value="SpoIID/LytB"/>
</dbReference>
<gene>
    <name evidence="3" type="ORF">DWU89_06035</name>
    <name evidence="2" type="ORF">H8784_05900</name>
</gene>
<dbReference type="RefSeq" id="WP_115498739.1">
    <property type="nucleotide sequence ID" value="NZ_JACRTI010000009.1"/>
</dbReference>
<dbReference type="InterPro" id="IPR051922">
    <property type="entry name" value="Bact_Sporulation_Assoc"/>
</dbReference>
<dbReference type="GO" id="GO:0030288">
    <property type="term" value="C:outer membrane-bounded periplasmic space"/>
    <property type="evidence" value="ECO:0007669"/>
    <property type="project" value="TreeGrafter"/>
</dbReference>
<comment type="caution">
    <text evidence="3">The sequence shown here is derived from an EMBL/GenBank/DDBJ whole genome shotgun (WGS) entry which is preliminary data.</text>
</comment>
<dbReference type="PANTHER" id="PTHR30032">
    <property type="entry name" value="N-ACETYLMURAMOYL-L-ALANINE AMIDASE-RELATED"/>
    <property type="match status" value="1"/>
</dbReference>
<dbReference type="EMBL" id="QREV01000009">
    <property type="protein sequence ID" value="RDU50120.1"/>
    <property type="molecule type" value="Genomic_DNA"/>
</dbReference>
<dbReference type="Pfam" id="PF08486">
    <property type="entry name" value="SpoIID"/>
    <property type="match status" value="1"/>
</dbReference>
<dbReference type="PANTHER" id="PTHR30032:SF4">
    <property type="entry name" value="AMIDASE ENHANCER"/>
    <property type="match status" value="1"/>
</dbReference>
<dbReference type="InterPro" id="IPR013693">
    <property type="entry name" value="SpoIID/LytB_N"/>
</dbReference>
<dbReference type="Proteomes" id="UP000629596">
    <property type="component" value="Unassembled WGS sequence"/>
</dbReference>
<feature type="domain" description="Sporulation stage II protein D amidase enhancer LytB N-terminal" evidence="1">
    <location>
        <begin position="99"/>
        <end position="215"/>
    </location>
</feature>
<evidence type="ECO:0000313" key="3">
    <source>
        <dbReference type="EMBL" id="RDU50120.1"/>
    </source>
</evidence>
<protein>
    <submittedName>
        <fullName evidence="3">SpoIID/LytB domain-containing protein</fullName>
    </submittedName>
</protein>
<keyword evidence="5" id="KW-1185">Reference proteome</keyword>
<organism evidence="3 4">
    <name type="scientific">Parabacteroides acidifaciens</name>
    <dbReference type="NCBI Taxonomy" id="2290935"/>
    <lineage>
        <taxon>Bacteria</taxon>
        <taxon>Pseudomonadati</taxon>
        <taxon>Bacteroidota</taxon>
        <taxon>Bacteroidia</taxon>
        <taxon>Bacteroidales</taxon>
        <taxon>Tannerellaceae</taxon>
        <taxon>Parabacteroides</taxon>
    </lineage>
</organism>
<reference evidence="3 4" key="1">
    <citation type="submission" date="2018-07" db="EMBL/GenBank/DDBJ databases">
        <title>Parabacteroides acidifaciens nov. sp., isolated from human feces.</title>
        <authorList>
            <person name="Wang Y.J."/>
        </authorList>
    </citation>
    <scope>NUCLEOTIDE SEQUENCE [LARGE SCALE GENOMIC DNA]</scope>
    <source>
        <strain evidence="3 4">426-9</strain>
    </source>
</reference>
<accession>A0A3D8HHC2</accession>
<evidence type="ECO:0000313" key="5">
    <source>
        <dbReference type="Proteomes" id="UP000629596"/>
    </source>
</evidence>
<evidence type="ECO:0000313" key="4">
    <source>
        <dbReference type="Proteomes" id="UP000256321"/>
    </source>
</evidence>
<dbReference type="AlphaFoldDB" id="A0A3D8HHC2"/>
<evidence type="ECO:0000313" key="2">
    <source>
        <dbReference type="EMBL" id="MBC8601253.1"/>
    </source>
</evidence>
<reference evidence="2 5" key="2">
    <citation type="submission" date="2020-08" db="EMBL/GenBank/DDBJ databases">
        <title>Genome public.</title>
        <authorList>
            <person name="Liu C."/>
            <person name="Sun Q."/>
        </authorList>
    </citation>
    <scope>NUCLEOTIDE SEQUENCE [LARGE SCALE GENOMIC DNA]</scope>
    <source>
        <strain evidence="2 5">426_9</strain>
    </source>
</reference>
<evidence type="ECO:0000259" key="1">
    <source>
        <dbReference type="Pfam" id="PF08486"/>
    </source>
</evidence>
<dbReference type="EMBL" id="JACRTI010000009">
    <property type="protein sequence ID" value="MBC8601253.1"/>
    <property type="molecule type" value="Genomic_DNA"/>
</dbReference>